<reference evidence="2" key="1">
    <citation type="journal article" date="2019" name="bioRxiv">
        <title>The Genome of the Zebra Mussel, Dreissena polymorpha: A Resource for Invasive Species Research.</title>
        <authorList>
            <person name="McCartney M.A."/>
            <person name="Auch B."/>
            <person name="Kono T."/>
            <person name="Mallez S."/>
            <person name="Zhang Y."/>
            <person name="Obille A."/>
            <person name="Becker A."/>
            <person name="Abrahante J.E."/>
            <person name="Garbe J."/>
            <person name="Badalamenti J.P."/>
            <person name="Herman A."/>
            <person name="Mangelson H."/>
            <person name="Liachko I."/>
            <person name="Sullivan S."/>
            <person name="Sone E.D."/>
            <person name="Koren S."/>
            <person name="Silverstein K.A.T."/>
            <person name="Beckman K.B."/>
            <person name="Gohl D.M."/>
        </authorList>
    </citation>
    <scope>NUCLEOTIDE SEQUENCE</scope>
    <source>
        <strain evidence="2">Duluth1</strain>
        <tissue evidence="2">Whole animal</tissue>
    </source>
</reference>
<evidence type="ECO:0000313" key="3">
    <source>
        <dbReference type="Proteomes" id="UP000828390"/>
    </source>
</evidence>
<feature type="chain" id="PRO_5039402798" evidence="1">
    <location>
        <begin position="29"/>
        <end position="207"/>
    </location>
</feature>
<organism evidence="2 3">
    <name type="scientific">Dreissena polymorpha</name>
    <name type="common">Zebra mussel</name>
    <name type="synonym">Mytilus polymorpha</name>
    <dbReference type="NCBI Taxonomy" id="45954"/>
    <lineage>
        <taxon>Eukaryota</taxon>
        <taxon>Metazoa</taxon>
        <taxon>Spiralia</taxon>
        <taxon>Lophotrochozoa</taxon>
        <taxon>Mollusca</taxon>
        <taxon>Bivalvia</taxon>
        <taxon>Autobranchia</taxon>
        <taxon>Heteroconchia</taxon>
        <taxon>Euheterodonta</taxon>
        <taxon>Imparidentia</taxon>
        <taxon>Neoheterodontei</taxon>
        <taxon>Myida</taxon>
        <taxon>Dreissenoidea</taxon>
        <taxon>Dreissenidae</taxon>
        <taxon>Dreissena</taxon>
    </lineage>
</organism>
<accession>A0A9D4G4L3</accession>
<dbReference type="EMBL" id="JAIWYP010000006">
    <property type="protein sequence ID" value="KAH3810226.1"/>
    <property type="molecule type" value="Genomic_DNA"/>
</dbReference>
<protein>
    <submittedName>
        <fullName evidence="2">Uncharacterized protein</fullName>
    </submittedName>
</protein>
<comment type="caution">
    <text evidence="2">The sequence shown here is derived from an EMBL/GenBank/DDBJ whole genome shotgun (WGS) entry which is preliminary data.</text>
</comment>
<name>A0A9D4G4L3_DREPO</name>
<sequence length="207" mass="23335">MPSISRWETQLCALGMLALLLPFWQVSGRICGPSNRTGPANFTQKLNVAEYINYGASKALLCCASGFHSIQWHILNKGLAWDPYPPDSTGTDEPQTEEEGQVLRIYHAMDFQNTKFRCDLVVNGSEVLSHTVRLYVSHCSTRARGPILIEPFPQNQTIFDYGGNIKFYCTGDFGCYKHGDLQFVMWSVDIIGNNASGVSHRYHLFYQ</sequence>
<gene>
    <name evidence="2" type="ORF">DPMN_138615</name>
</gene>
<evidence type="ECO:0000256" key="1">
    <source>
        <dbReference type="SAM" id="SignalP"/>
    </source>
</evidence>
<dbReference type="AlphaFoldDB" id="A0A9D4G4L3"/>
<feature type="signal peptide" evidence="1">
    <location>
        <begin position="1"/>
        <end position="28"/>
    </location>
</feature>
<dbReference type="Proteomes" id="UP000828390">
    <property type="component" value="Unassembled WGS sequence"/>
</dbReference>
<keyword evidence="1" id="KW-0732">Signal</keyword>
<evidence type="ECO:0000313" key="2">
    <source>
        <dbReference type="EMBL" id="KAH3810226.1"/>
    </source>
</evidence>
<keyword evidence="3" id="KW-1185">Reference proteome</keyword>
<proteinExistence type="predicted"/>
<reference evidence="2" key="2">
    <citation type="submission" date="2020-11" db="EMBL/GenBank/DDBJ databases">
        <authorList>
            <person name="McCartney M.A."/>
            <person name="Auch B."/>
            <person name="Kono T."/>
            <person name="Mallez S."/>
            <person name="Becker A."/>
            <person name="Gohl D.M."/>
            <person name="Silverstein K.A.T."/>
            <person name="Koren S."/>
            <person name="Bechman K.B."/>
            <person name="Herman A."/>
            <person name="Abrahante J.E."/>
            <person name="Garbe J."/>
        </authorList>
    </citation>
    <scope>NUCLEOTIDE SEQUENCE</scope>
    <source>
        <strain evidence="2">Duluth1</strain>
        <tissue evidence="2">Whole animal</tissue>
    </source>
</reference>